<dbReference type="InterPro" id="IPR000620">
    <property type="entry name" value="EamA_dom"/>
</dbReference>
<evidence type="ECO:0000256" key="7">
    <source>
        <dbReference type="SAM" id="Phobius"/>
    </source>
</evidence>
<dbReference type="EMBL" id="VUNL01000014">
    <property type="protein sequence ID" value="MSV25730.1"/>
    <property type="molecule type" value="Genomic_DNA"/>
</dbReference>
<evidence type="ECO:0000256" key="3">
    <source>
        <dbReference type="ARBA" id="ARBA00022475"/>
    </source>
</evidence>
<reference evidence="9 10" key="1">
    <citation type="submission" date="2019-08" db="EMBL/GenBank/DDBJ databases">
        <title>In-depth cultivation of the pig gut microbiome towards novel bacterial diversity and tailored functional studies.</title>
        <authorList>
            <person name="Wylensek D."/>
            <person name="Hitch T.C.A."/>
            <person name="Clavel T."/>
        </authorList>
    </citation>
    <scope>NUCLEOTIDE SEQUENCE [LARGE SCALE GENOMIC DNA]</scope>
    <source>
        <strain evidence="10">WCA-380-WT-3B3</strain>
    </source>
</reference>
<feature type="transmembrane region" description="Helical" evidence="7">
    <location>
        <begin position="38"/>
        <end position="56"/>
    </location>
</feature>
<feature type="transmembrane region" description="Helical" evidence="7">
    <location>
        <begin position="123"/>
        <end position="140"/>
    </location>
</feature>
<dbReference type="InterPro" id="IPR050638">
    <property type="entry name" value="AA-Vitamin_Transporters"/>
</dbReference>
<accession>A0A6I2V057</accession>
<evidence type="ECO:0000313" key="9">
    <source>
        <dbReference type="EMBL" id="MSV25730.1"/>
    </source>
</evidence>
<feature type="transmembrane region" description="Helical" evidence="7">
    <location>
        <begin position="180"/>
        <end position="201"/>
    </location>
</feature>
<feature type="transmembrane region" description="Helical" evidence="7">
    <location>
        <begin position="97"/>
        <end position="116"/>
    </location>
</feature>
<evidence type="ECO:0000313" key="10">
    <source>
        <dbReference type="Proteomes" id="UP000430222"/>
    </source>
</evidence>
<feature type="transmembrane region" description="Helical" evidence="7">
    <location>
        <begin position="245"/>
        <end position="264"/>
    </location>
</feature>
<evidence type="ECO:0000256" key="2">
    <source>
        <dbReference type="ARBA" id="ARBA00007362"/>
    </source>
</evidence>
<feature type="domain" description="EamA" evidence="8">
    <location>
        <begin position="6"/>
        <end position="139"/>
    </location>
</feature>
<feature type="transmembrane region" description="Helical" evidence="7">
    <location>
        <begin position="270"/>
        <end position="287"/>
    </location>
</feature>
<feature type="transmembrane region" description="Helical" evidence="7">
    <location>
        <begin position="213"/>
        <end position="233"/>
    </location>
</feature>
<keyword evidence="4 7" id="KW-0812">Transmembrane</keyword>
<protein>
    <submittedName>
        <fullName evidence="9">DMT family transporter</fullName>
    </submittedName>
</protein>
<dbReference type="GO" id="GO:0005886">
    <property type="term" value="C:plasma membrane"/>
    <property type="evidence" value="ECO:0007669"/>
    <property type="project" value="UniProtKB-SubCell"/>
</dbReference>
<dbReference type="PANTHER" id="PTHR32322:SF18">
    <property type="entry name" value="S-ADENOSYLMETHIONINE_S-ADENOSYLHOMOCYSTEINE TRANSPORTER"/>
    <property type="match status" value="1"/>
</dbReference>
<evidence type="ECO:0000256" key="1">
    <source>
        <dbReference type="ARBA" id="ARBA00004651"/>
    </source>
</evidence>
<dbReference type="PANTHER" id="PTHR32322">
    <property type="entry name" value="INNER MEMBRANE TRANSPORTER"/>
    <property type="match status" value="1"/>
</dbReference>
<organism evidence="9 10">
    <name type="scientific">Selenomonas montiformis</name>
    <dbReference type="NCBI Taxonomy" id="2652285"/>
    <lineage>
        <taxon>Bacteria</taxon>
        <taxon>Bacillati</taxon>
        <taxon>Bacillota</taxon>
        <taxon>Negativicutes</taxon>
        <taxon>Selenomonadales</taxon>
        <taxon>Selenomonadaceae</taxon>
        <taxon>Selenomonas</taxon>
    </lineage>
</organism>
<keyword evidence="6 7" id="KW-0472">Membrane</keyword>
<dbReference type="InterPro" id="IPR037185">
    <property type="entry name" value="EmrE-like"/>
</dbReference>
<sequence length="302" mass="32852">MRNLLIGALFLSLAGSIWGGMFIAVRLSVFVIPPVPLVWMRYGTALIGLSALMVLTHASWHIDRKDRGLLLLSALSGQVLSIVTQETGTMMTSAQTGSVITAATPAFMVVFAWLLLHEKLTAGRVVSVLLAMSGVLFIVFDPDQFAPGVWGGVSLLVAAVTWAFMSVLLKFLSGYSVFTVTFYSLLIAFLTLTPYGLYWLLTAADYRAMAEPSVWGSVLYLGFFSTIAGFCLWNKGLLYMDASIAGLFMFFQPVVGTFLGWLLLGEPITMFFWIGFLLIAAGVALALRGGNTTAEEKLARQR</sequence>
<dbReference type="AlphaFoldDB" id="A0A6I2V057"/>
<keyword evidence="10" id="KW-1185">Reference proteome</keyword>
<keyword evidence="3" id="KW-1003">Cell membrane</keyword>
<feature type="domain" description="EamA" evidence="8">
    <location>
        <begin position="150"/>
        <end position="287"/>
    </location>
</feature>
<evidence type="ECO:0000256" key="6">
    <source>
        <dbReference type="ARBA" id="ARBA00023136"/>
    </source>
</evidence>
<dbReference type="Proteomes" id="UP000430222">
    <property type="component" value="Unassembled WGS sequence"/>
</dbReference>
<proteinExistence type="inferred from homology"/>
<dbReference type="RefSeq" id="WP_154621488.1">
    <property type="nucleotide sequence ID" value="NZ_VUNL01000014.1"/>
</dbReference>
<comment type="similarity">
    <text evidence="2">Belongs to the EamA transporter family.</text>
</comment>
<comment type="subcellular location">
    <subcellularLocation>
        <location evidence="1">Cell membrane</location>
        <topology evidence="1">Multi-pass membrane protein</topology>
    </subcellularLocation>
</comment>
<evidence type="ECO:0000259" key="8">
    <source>
        <dbReference type="Pfam" id="PF00892"/>
    </source>
</evidence>
<feature type="transmembrane region" description="Helical" evidence="7">
    <location>
        <begin position="68"/>
        <end position="85"/>
    </location>
</feature>
<keyword evidence="5 7" id="KW-1133">Transmembrane helix</keyword>
<evidence type="ECO:0000256" key="4">
    <source>
        <dbReference type="ARBA" id="ARBA00022692"/>
    </source>
</evidence>
<gene>
    <name evidence="9" type="ORF">FYJ78_11255</name>
</gene>
<dbReference type="Pfam" id="PF00892">
    <property type="entry name" value="EamA"/>
    <property type="match status" value="2"/>
</dbReference>
<dbReference type="SUPFAM" id="SSF103481">
    <property type="entry name" value="Multidrug resistance efflux transporter EmrE"/>
    <property type="match status" value="2"/>
</dbReference>
<name>A0A6I2V057_9FIRM</name>
<feature type="transmembrane region" description="Helical" evidence="7">
    <location>
        <begin position="146"/>
        <end position="168"/>
    </location>
</feature>
<comment type="caution">
    <text evidence="9">The sequence shown here is derived from an EMBL/GenBank/DDBJ whole genome shotgun (WGS) entry which is preliminary data.</text>
</comment>
<evidence type="ECO:0000256" key="5">
    <source>
        <dbReference type="ARBA" id="ARBA00022989"/>
    </source>
</evidence>